<comment type="caution">
    <text evidence="1">The sequence shown here is derived from an EMBL/GenBank/DDBJ whole genome shotgun (WGS) entry which is preliminary data.</text>
</comment>
<dbReference type="GO" id="GO:0000963">
    <property type="term" value="P:mitochondrial RNA processing"/>
    <property type="evidence" value="ECO:0007669"/>
    <property type="project" value="TreeGrafter"/>
</dbReference>
<name>A0A834ZCF4_TETSI</name>
<dbReference type="GO" id="GO:0009507">
    <property type="term" value="C:chloroplast"/>
    <property type="evidence" value="ECO:0007669"/>
    <property type="project" value="TreeGrafter"/>
</dbReference>
<dbReference type="GO" id="GO:0044528">
    <property type="term" value="P:regulation of mitochondrial mRNA stability"/>
    <property type="evidence" value="ECO:0007669"/>
    <property type="project" value="TreeGrafter"/>
</dbReference>
<gene>
    <name evidence="1" type="ORF">HHK36_009122</name>
</gene>
<dbReference type="GO" id="GO:0005759">
    <property type="term" value="C:mitochondrial matrix"/>
    <property type="evidence" value="ECO:0007669"/>
    <property type="project" value="TreeGrafter"/>
</dbReference>
<dbReference type="GO" id="GO:0035770">
    <property type="term" value="C:ribonucleoprotein granule"/>
    <property type="evidence" value="ECO:0007669"/>
    <property type="project" value="TreeGrafter"/>
</dbReference>
<organism evidence="1 2">
    <name type="scientific">Tetracentron sinense</name>
    <name type="common">Spur-leaf</name>
    <dbReference type="NCBI Taxonomy" id="13715"/>
    <lineage>
        <taxon>Eukaryota</taxon>
        <taxon>Viridiplantae</taxon>
        <taxon>Streptophyta</taxon>
        <taxon>Embryophyta</taxon>
        <taxon>Tracheophyta</taxon>
        <taxon>Spermatophyta</taxon>
        <taxon>Magnoliopsida</taxon>
        <taxon>Trochodendrales</taxon>
        <taxon>Trochodendraceae</taxon>
        <taxon>Tetracentron</taxon>
    </lineage>
</organism>
<dbReference type="PANTHER" id="PTHR21228">
    <property type="entry name" value="FAST LEU-RICH DOMAIN-CONTAINING"/>
    <property type="match status" value="1"/>
</dbReference>
<evidence type="ECO:0000313" key="2">
    <source>
        <dbReference type="Proteomes" id="UP000655225"/>
    </source>
</evidence>
<accession>A0A834ZCF4</accession>
<dbReference type="GO" id="GO:1901259">
    <property type="term" value="P:chloroplast rRNA processing"/>
    <property type="evidence" value="ECO:0007669"/>
    <property type="project" value="TreeGrafter"/>
</dbReference>
<dbReference type="AlphaFoldDB" id="A0A834ZCF4"/>
<sequence length="170" mass="19535">MPSYLFSELSKGASDIIYTFQEQEQEQELAQVLWAFASLYELADPLLDSLHNAFKDANHFNCCLEEETSSPKEEGYVECIEDLYLEESLDSPVLNFNRDQLGNVAWSYAVLGQMDRIFFSHVWTTLRCNGFQSTIGRIHLVNQCLKLEYPHLQLSLRSDLEEKIARAGNT</sequence>
<dbReference type="Proteomes" id="UP000655225">
    <property type="component" value="Unassembled WGS sequence"/>
</dbReference>
<dbReference type="GO" id="GO:0003723">
    <property type="term" value="F:RNA binding"/>
    <property type="evidence" value="ECO:0007669"/>
    <property type="project" value="TreeGrafter"/>
</dbReference>
<keyword evidence="2" id="KW-1185">Reference proteome</keyword>
<proteinExistence type="predicted"/>
<evidence type="ECO:0000313" key="1">
    <source>
        <dbReference type="EMBL" id="KAF8404240.1"/>
    </source>
</evidence>
<dbReference type="EMBL" id="JABCRI010000006">
    <property type="protein sequence ID" value="KAF8404240.1"/>
    <property type="molecule type" value="Genomic_DNA"/>
</dbReference>
<dbReference type="InterPro" id="IPR050870">
    <property type="entry name" value="FAST_kinase"/>
</dbReference>
<dbReference type="PANTHER" id="PTHR21228:SF40">
    <property type="entry name" value="LD45607P"/>
    <property type="match status" value="1"/>
</dbReference>
<dbReference type="OrthoDB" id="385235at2759"/>
<reference evidence="1 2" key="1">
    <citation type="submission" date="2020-04" db="EMBL/GenBank/DDBJ databases">
        <title>Plant Genome Project.</title>
        <authorList>
            <person name="Zhang R.-G."/>
        </authorList>
    </citation>
    <scope>NUCLEOTIDE SEQUENCE [LARGE SCALE GENOMIC DNA]</scope>
    <source>
        <strain evidence="1">YNK0</strain>
        <tissue evidence="1">Leaf</tissue>
    </source>
</reference>
<protein>
    <submittedName>
        <fullName evidence="1">Uncharacterized protein</fullName>
    </submittedName>
</protein>